<gene>
    <name evidence="1" type="ORF">rsdtw13_03820</name>
</gene>
<protein>
    <submittedName>
        <fullName evidence="1">Metalloprotease</fullName>
    </submittedName>
</protein>
<evidence type="ECO:0000313" key="1">
    <source>
        <dbReference type="EMBL" id="GKX65124.1"/>
    </source>
</evidence>
<proteinExistence type="predicted"/>
<keyword evidence="1" id="KW-0645">Protease</keyword>
<keyword evidence="1" id="KW-0378">Hydrolase</keyword>
<sequence>MLKLSKWLLPQILIILILGFRIEVILSFFWIIVHELCHYLVARTLGVQVDQFKIHPLGTAIQLRSIDELSHKEELMIFSAGPIVNLIAAIVFFIIYKYCSWHIFYQCVEINLTLGIFNLIPAMPLDGSKLLKSILSVKMLYKKSHNITVYTSYVFSVIFIGFFFLSVYLHKMNICFILVAIMIAIESHKEKGRVMYIIMGDVVKKKTKFLKNKYMINRMVSVYCKESLLNLLGYTNKNRYHIFYILNDNMDVIGKISEGEVVEVLKKHGNITLQEYICLKDENTLV</sequence>
<dbReference type="Proteomes" id="UP001058074">
    <property type="component" value="Unassembled WGS sequence"/>
</dbReference>
<comment type="caution">
    <text evidence="1">The sequence shown here is derived from an EMBL/GenBank/DDBJ whole genome shotgun (WGS) entry which is preliminary data.</text>
</comment>
<dbReference type="EMBL" id="BROD01000001">
    <property type="protein sequence ID" value="GKX65124.1"/>
    <property type="molecule type" value="Genomic_DNA"/>
</dbReference>
<keyword evidence="1" id="KW-0482">Metalloprotease</keyword>
<organism evidence="1 2">
    <name type="scientific">Inconstantimicrobium mannanitabidum</name>
    <dbReference type="NCBI Taxonomy" id="1604901"/>
    <lineage>
        <taxon>Bacteria</taxon>
        <taxon>Bacillati</taxon>
        <taxon>Bacillota</taxon>
        <taxon>Clostridia</taxon>
        <taxon>Eubacteriales</taxon>
        <taxon>Clostridiaceae</taxon>
        <taxon>Inconstantimicrobium</taxon>
    </lineage>
</organism>
<reference evidence="1" key="1">
    <citation type="journal article" date="2025" name="Int. J. Syst. Evol. Microbiol.">
        <title>Inconstantimicrobium mannanitabidum sp. nov., a novel member of the family Clostridiaceae isolated from anoxic soil under the treatment of reductive soil disinfestation.</title>
        <authorList>
            <person name="Ueki A."/>
            <person name="Tonouchi A."/>
            <person name="Honma S."/>
            <person name="Kaku N."/>
            <person name="Ueki K."/>
        </authorList>
    </citation>
    <scope>NUCLEOTIDE SEQUENCE</scope>
    <source>
        <strain evidence="1">TW13</strain>
    </source>
</reference>
<evidence type="ECO:0000313" key="2">
    <source>
        <dbReference type="Proteomes" id="UP001058074"/>
    </source>
</evidence>
<name>A0ACB5R8D3_9CLOT</name>
<keyword evidence="2" id="KW-1185">Reference proteome</keyword>
<accession>A0ACB5R8D3</accession>